<reference evidence="9 10" key="1">
    <citation type="submission" date="2024-05" db="EMBL/GenBank/DDBJ databases">
        <title>Sinomonas sp. nov., isolated from a waste landfill.</title>
        <authorList>
            <person name="Zhao Y."/>
        </authorList>
    </citation>
    <scope>NUCLEOTIDE SEQUENCE [LARGE SCALE GENOMIC DNA]</scope>
    <source>
        <strain evidence="9 10">CCTCC AB2014300</strain>
    </source>
</reference>
<dbReference type="Pfam" id="PF00155">
    <property type="entry name" value="Aminotran_1_2"/>
    <property type="match status" value="1"/>
</dbReference>
<dbReference type="PANTHER" id="PTHR11879">
    <property type="entry name" value="ASPARTATE AMINOTRANSFERASE"/>
    <property type="match status" value="1"/>
</dbReference>
<sequence>MFASLPSPSPDPLWAQALAYRADPRPGRLDLVVGVYRDEAGATPVMRAVAEAERRLAHRAPSKEYVGLSGCPAFAEAVERLVLAGAGEGRRTTVQTVAGTGALHVLAGLVARTRPGARVLVGTPTYVNHVPVLRAAGLEVAAFPHLDAGPAGRGRASVQAVLDAVAGARPGDVLLLHGCCHNPTGTDLDAEGWVAITEAVLAAGVVPFVDLAYYGLGRGLDEDLAGTRHLAARVPEALIAVSGSKAFGLYNERVGAAIVLSEPGHAGAVRGTLEALARAEYSQPPHHGAAIVTEVLGDPALLADWRTELDAMRSRIDSLRAGFLDALDPRLAGLPQWQALRAHRGMFSTLPLGPEAMSHLSREHAVYGTPGGRVNLAGLTAAQVGRLAEAVNGVVLGTEARRSPGPPLHGAGSPLPDAGSPLPDAGSPPPDAGSPLRGPGSRVQVSPPTEAVPG</sequence>
<evidence type="ECO:0000259" key="8">
    <source>
        <dbReference type="Pfam" id="PF00155"/>
    </source>
</evidence>
<keyword evidence="10" id="KW-1185">Reference proteome</keyword>
<comment type="subunit">
    <text evidence="3">Homodimer.</text>
</comment>
<dbReference type="SUPFAM" id="SSF53383">
    <property type="entry name" value="PLP-dependent transferases"/>
    <property type="match status" value="1"/>
</dbReference>
<evidence type="ECO:0000256" key="1">
    <source>
        <dbReference type="ARBA" id="ARBA00001933"/>
    </source>
</evidence>
<gene>
    <name evidence="9" type="ORF">ABCQ75_12975</name>
</gene>
<name>A0ABU9X1V4_9MICC</name>
<dbReference type="RefSeq" id="WP_345885813.1">
    <property type="nucleotide sequence ID" value="NZ_JBDFRB010000013.1"/>
</dbReference>
<dbReference type="Proteomes" id="UP001422074">
    <property type="component" value="Unassembled WGS sequence"/>
</dbReference>
<dbReference type="InterPro" id="IPR000796">
    <property type="entry name" value="Asp_trans"/>
</dbReference>
<dbReference type="Gene3D" id="3.40.640.10">
    <property type="entry name" value="Type I PLP-dependent aspartate aminotransferase-like (Major domain)"/>
    <property type="match status" value="1"/>
</dbReference>
<protein>
    <submittedName>
        <fullName evidence="9">Aromatic amino acid transaminase</fullName>
    </submittedName>
</protein>
<dbReference type="PRINTS" id="PR00799">
    <property type="entry name" value="TRANSAMINASE"/>
</dbReference>
<dbReference type="CDD" id="cd00609">
    <property type="entry name" value="AAT_like"/>
    <property type="match status" value="1"/>
</dbReference>
<accession>A0ABU9X1V4</accession>
<dbReference type="Gene3D" id="3.90.1150.10">
    <property type="entry name" value="Aspartate Aminotransferase, domain 1"/>
    <property type="match status" value="1"/>
</dbReference>
<dbReference type="InterPro" id="IPR015424">
    <property type="entry name" value="PyrdxlP-dep_Trfase"/>
</dbReference>
<feature type="region of interest" description="Disordered" evidence="7">
    <location>
        <begin position="399"/>
        <end position="454"/>
    </location>
</feature>
<dbReference type="NCBIfam" id="NF006719">
    <property type="entry name" value="PRK09257.1"/>
    <property type="match status" value="1"/>
</dbReference>
<comment type="cofactor">
    <cofactor evidence="1">
        <name>pyridoxal 5'-phosphate</name>
        <dbReference type="ChEBI" id="CHEBI:597326"/>
    </cofactor>
</comment>
<comment type="caution">
    <text evidence="9">The sequence shown here is derived from an EMBL/GenBank/DDBJ whole genome shotgun (WGS) entry which is preliminary data.</text>
</comment>
<keyword evidence="5" id="KW-0808">Transferase</keyword>
<dbReference type="InterPro" id="IPR015422">
    <property type="entry name" value="PyrdxlP-dep_Trfase_small"/>
</dbReference>
<evidence type="ECO:0000256" key="4">
    <source>
        <dbReference type="ARBA" id="ARBA00022576"/>
    </source>
</evidence>
<evidence type="ECO:0000256" key="3">
    <source>
        <dbReference type="ARBA" id="ARBA00011738"/>
    </source>
</evidence>
<evidence type="ECO:0000313" key="9">
    <source>
        <dbReference type="EMBL" id="MEN2745441.1"/>
    </source>
</evidence>
<evidence type="ECO:0000313" key="10">
    <source>
        <dbReference type="Proteomes" id="UP001422074"/>
    </source>
</evidence>
<dbReference type="InterPro" id="IPR015421">
    <property type="entry name" value="PyrdxlP-dep_Trfase_major"/>
</dbReference>
<proteinExistence type="inferred from homology"/>
<feature type="domain" description="Aminotransferase class I/classII large" evidence="8">
    <location>
        <begin position="29"/>
        <end position="391"/>
    </location>
</feature>
<dbReference type="PANTHER" id="PTHR11879:SF22">
    <property type="entry name" value="ASPARTATE AMINOTRANSFERASE, MITOCHONDRIAL"/>
    <property type="match status" value="1"/>
</dbReference>
<dbReference type="InterPro" id="IPR004839">
    <property type="entry name" value="Aminotransferase_I/II_large"/>
</dbReference>
<keyword evidence="6" id="KW-0663">Pyridoxal phosphate</keyword>
<evidence type="ECO:0000256" key="7">
    <source>
        <dbReference type="SAM" id="MobiDB-lite"/>
    </source>
</evidence>
<evidence type="ECO:0000256" key="2">
    <source>
        <dbReference type="ARBA" id="ARBA00007441"/>
    </source>
</evidence>
<evidence type="ECO:0000256" key="6">
    <source>
        <dbReference type="ARBA" id="ARBA00022898"/>
    </source>
</evidence>
<keyword evidence="4" id="KW-0032">Aminotransferase</keyword>
<evidence type="ECO:0000256" key="5">
    <source>
        <dbReference type="ARBA" id="ARBA00022679"/>
    </source>
</evidence>
<comment type="similarity">
    <text evidence="2">Belongs to the class-I pyridoxal-phosphate-dependent aminotransferase family.</text>
</comment>
<dbReference type="EMBL" id="JBDFRB010000013">
    <property type="protein sequence ID" value="MEN2745441.1"/>
    <property type="molecule type" value="Genomic_DNA"/>
</dbReference>
<organism evidence="9 10">
    <name type="scientific">Sinomonas halotolerans</name>
    <dbReference type="NCBI Taxonomy" id="1644133"/>
    <lineage>
        <taxon>Bacteria</taxon>
        <taxon>Bacillati</taxon>
        <taxon>Actinomycetota</taxon>
        <taxon>Actinomycetes</taxon>
        <taxon>Micrococcales</taxon>
        <taxon>Micrococcaceae</taxon>
        <taxon>Sinomonas</taxon>
    </lineage>
</organism>